<evidence type="ECO:0000313" key="1">
    <source>
        <dbReference type="EMBL" id="KND02074.1"/>
    </source>
</evidence>
<reference evidence="1 2" key="1">
    <citation type="submission" date="2009-08" db="EMBL/GenBank/DDBJ databases">
        <title>The Genome Sequence of Spizellomyces punctatus strain DAOM BR117.</title>
        <authorList>
            <consortium name="The Broad Institute Genome Sequencing Platform"/>
            <person name="Russ C."/>
            <person name="Cuomo C."/>
            <person name="Shea T."/>
            <person name="Young S.K."/>
            <person name="Zeng Q."/>
            <person name="Koehrsen M."/>
            <person name="Haas B."/>
            <person name="Borodovsky M."/>
            <person name="Guigo R."/>
            <person name="Alvarado L."/>
            <person name="Berlin A."/>
            <person name="Bochicchio J."/>
            <person name="Borenstein D."/>
            <person name="Chapman S."/>
            <person name="Chen Z."/>
            <person name="Engels R."/>
            <person name="Freedman E."/>
            <person name="Gellesch M."/>
            <person name="Goldberg J."/>
            <person name="Griggs A."/>
            <person name="Gujja S."/>
            <person name="Heiman D."/>
            <person name="Hepburn T."/>
            <person name="Howarth C."/>
            <person name="Jen D."/>
            <person name="Larson L."/>
            <person name="Lewis B."/>
            <person name="Mehta T."/>
            <person name="Park D."/>
            <person name="Pearson M."/>
            <person name="Roberts A."/>
            <person name="Saif S."/>
            <person name="Shenoy N."/>
            <person name="Sisk P."/>
            <person name="Stolte C."/>
            <person name="Sykes S."/>
            <person name="Thomson T."/>
            <person name="Walk T."/>
            <person name="White J."/>
            <person name="Yandava C."/>
            <person name="Burger G."/>
            <person name="Gray M.W."/>
            <person name="Holland P.W.H."/>
            <person name="King N."/>
            <person name="Lang F.B.F."/>
            <person name="Roger A.J."/>
            <person name="Ruiz-Trillo I."/>
            <person name="Lander E."/>
            <person name="Nusbaum C."/>
        </authorList>
    </citation>
    <scope>NUCLEOTIDE SEQUENCE [LARGE SCALE GENOMIC DNA]</scope>
    <source>
        <strain evidence="1 2">DAOM BR117</strain>
    </source>
</reference>
<dbReference type="EMBL" id="KQ257453">
    <property type="protein sequence ID" value="KND02074.1"/>
    <property type="molecule type" value="Genomic_DNA"/>
</dbReference>
<dbReference type="Proteomes" id="UP000053201">
    <property type="component" value="Unassembled WGS sequence"/>
</dbReference>
<accession>A0A0L0HMR2</accession>
<gene>
    <name evidence="1" type="ORF">SPPG_02577</name>
</gene>
<name>A0A0L0HMR2_SPIPD</name>
<keyword evidence="2" id="KW-1185">Reference proteome</keyword>
<dbReference type="AlphaFoldDB" id="A0A0L0HMR2"/>
<protein>
    <submittedName>
        <fullName evidence="1">Uncharacterized protein</fullName>
    </submittedName>
</protein>
<dbReference type="GeneID" id="27686152"/>
<dbReference type="InParanoid" id="A0A0L0HMR2"/>
<organism evidence="1 2">
    <name type="scientific">Spizellomyces punctatus (strain DAOM BR117)</name>
    <dbReference type="NCBI Taxonomy" id="645134"/>
    <lineage>
        <taxon>Eukaryota</taxon>
        <taxon>Fungi</taxon>
        <taxon>Fungi incertae sedis</taxon>
        <taxon>Chytridiomycota</taxon>
        <taxon>Chytridiomycota incertae sedis</taxon>
        <taxon>Chytridiomycetes</taxon>
        <taxon>Spizellomycetales</taxon>
        <taxon>Spizellomycetaceae</taxon>
        <taxon>Spizellomyces</taxon>
    </lineage>
</organism>
<dbReference type="eggNOG" id="ENOG502STSR">
    <property type="taxonomic scope" value="Eukaryota"/>
</dbReference>
<sequence>MECGFAAAFDRLGYELLRANMWSSTDLYTSPGASSLSKTNDTIRNLHKTQNPSSIISLFDDDSASTSLCCVRPCRPLLETILKHCGVTDSDNYPGTILLSIGSASGLLEYLLQFVAGSKLLIYGIDVANINVFLDSDRFVLIRSETPEISAVPDATILFASYLRRPALLPIYLEVCPHITRVILVGPISEDPFSDESVIASMAGWRQVYGGAVGLRPWEQMKVFVRAE</sequence>
<dbReference type="RefSeq" id="XP_016610113.1">
    <property type="nucleotide sequence ID" value="XM_016750858.1"/>
</dbReference>
<evidence type="ECO:0000313" key="2">
    <source>
        <dbReference type="Proteomes" id="UP000053201"/>
    </source>
</evidence>
<dbReference type="OrthoDB" id="2151982at2759"/>
<proteinExistence type="predicted"/>
<dbReference type="VEuPathDB" id="FungiDB:SPPG_02577"/>